<keyword evidence="1" id="KW-0805">Transcription regulation</keyword>
<feature type="DNA-binding region" description="H-T-H motif" evidence="4">
    <location>
        <begin position="28"/>
        <end position="47"/>
    </location>
</feature>
<dbReference type="InterPro" id="IPR041479">
    <property type="entry name" value="TetR_CgmR_C"/>
</dbReference>
<evidence type="ECO:0000313" key="7">
    <source>
        <dbReference type="Proteomes" id="UP001431449"/>
    </source>
</evidence>
<proteinExistence type="predicted"/>
<dbReference type="Pfam" id="PF17937">
    <property type="entry name" value="TetR_C_28"/>
    <property type="match status" value="1"/>
</dbReference>
<name>A0ABT0GKE3_9GAMM</name>
<reference evidence="6" key="1">
    <citation type="submission" date="2022-04" db="EMBL/GenBank/DDBJ databases">
        <title>Lysobacter sp. CAU 1642 isolated from sea sand.</title>
        <authorList>
            <person name="Kim W."/>
        </authorList>
    </citation>
    <scope>NUCLEOTIDE SEQUENCE</scope>
    <source>
        <strain evidence="6">CAU 1642</strain>
    </source>
</reference>
<dbReference type="Gene3D" id="1.10.357.10">
    <property type="entry name" value="Tetracycline Repressor, domain 2"/>
    <property type="match status" value="1"/>
</dbReference>
<dbReference type="InterPro" id="IPR050109">
    <property type="entry name" value="HTH-type_TetR-like_transc_reg"/>
</dbReference>
<dbReference type="Pfam" id="PF00440">
    <property type="entry name" value="TetR_N"/>
    <property type="match status" value="1"/>
</dbReference>
<gene>
    <name evidence="6" type="ORF">M0G41_15125</name>
</gene>
<dbReference type="PRINTS" id="PR00455">
    <property type="entry name" value="HTHTETR"/>
</dbReference>
<accession>A0ABT0GKE3</accession>
<evidence type="ECO:0000256" key="4">
    <source>
        <dbReference type="PROSITE-ProRule" id="PRU00335"/>
    </source>
</evidence>
<evidence type="ECO:0000256" key="1">
    <source>
        <dbReference type="ARBA" id="ARBA00023015"/>
    </source>
</evidence>
<evidence type="ECO:0000256" key="3">
    <source>
        <dbReference type="ARBA" id="ARBA00023163"/>
    </source>
</evidence>
<dbReference type="SUPFAM" id="SSF46689">
    <property type="entry name" value="Homeodomain-like"/>
    <property type="match status" value="1"/>
</dbReference>
<dbReference type="RefSeq" id="WP_248210726.1">
    <property type="nucleotide sequence ID" value="NZ_JALNMH010000013.1"/>
</dbReference>
<comment type="caution">
    <text evidence="6">The sequence shown here is derived from an EMBL/GenBank/DDBJ whole genome shotgun (WGS) entry which is preliminary data.</text>
</comment>
<dbReference type="PANTHER" id="PTHR30055">
    <property type="entry name" value="HTH-TYPE TRANSCRIPTIONAL REGULATOR RUTR"/>
    <property type="match status" value="1"/>
</dbReference>
<feature type="domain" description="HTH tetR-type" evidence="5">
    <location>
        <begin position="5"/>
        <end position="65"/>
    </location>
</feature>
<evidence type="ECO:0000313" key="6">
    <source>
        <dbReference type="EMBL" id="MCK7595000.1"/>
    </source>
</evidence>
<keyword evidence="3" id="KW-0804">Transcription</keyword>
<dbReference type="InterPro" id="IPR001647">
    <property type="entry name" value="HTH_TetR"/>
</dbReference>
<keyword evidence="7" id="KW-1185">Reference proteome</keyword>
<protein>
    <submittedName>
        <fullName evidence="6">TetR/AcrR family transcriptional regulator</fullName>
    </submittedName>
</protein>
<evidence type="ECO:0000256" key="2">
    <source>
        <dbReference type="ARBA" id="ARBA00023125"/>
    </source>
</evidence>
<sequence>MPRLPRAKALILAAARDIVERDGAGALTFEELSRVSGVTRGGITYHFPTKDALLQGLLEHDMQQWKESEAACTPSNLPCPKQCELIGFIRSHTSEDESRRRFVAGMLSAAVHQPDLLDGCREEIRQRYLGSDWNDTELRAHVLRLAAVGLFWDEIFQFQSMPPEVRRRFTGLLEQLAREWVPAAGDPEPDTEQDKKRK</sequence>
<dbReference type="PANTHER" id="PTHR30055:SF234">
    <property type="entry name" value="HTH-TYPE TRANSCRIPTIONAL REGULATOR BETI"/>
    <property type="match status" value="1"/>
</dbReference>
<dbReference type="Proteomes" id="UP001431449">
    <property type="component" value="Unassembled WGS sequence"/>
</dbReference>
<evidence type="ECO:0000259" key="5">
    <source>
        <dbReference type="PROSITE" id="PS50977"/>
    </source>
</evidence>
<dbReference type="EMBL" id="JALNMH010000013">
    <property type="protein sequence ID" value="MCK7595000.1"/>
    <property type="molecule type" value="Genomic_DNA"/>
</dbReference>
<dbReference type="InterPro" id="IPR009057">
    <property type="entry name" value="Homeodomain-like_sf"/>
</dbReference>
<dbReference type="PROSITE" id="PS50977">
    <property type="entry name" value="HTH_TETR_2"/>
    <property type="match status" value="1"/>
</dbReference>
<organism evidence="6 7">
    <name type="scientific">Pseudomarimonas salicorniae</name>
    <dbReference type="NCBI Taxonomy" id="2933270"/>
    <lineage>
        <taxon>Bacteria</taxon>
        <taxon>Pseudomonadati</taxon>
        <taxon>Pseudomonadota</taxon>
        <taxon>Gammaproteobacteria</taxon>
        <taxon>Lysobacterales</taxon>
        <taxon>Lysobacteraceae</taxon>
        <taxon>Pseudomarimonas</taxon>
    </lineage>
</organism>
<keyword evidence="2 4" id="KW-0238">DNA-binding</keyword>